<dbReference type="InterPro" id="IPR004556">
    <property type="entry name" value="HemK-like"/>
</dbReference>
<evidence type="ECO:0000259" key="6">
    <source>
        <dbReference type="Pfam" id="PF05175"/>
    </source>
</evidence>
<feature type="domain" description="Methyltransferase small" evidence="6">
    <location>
        <begin position="105"/>
        <end position="188"/>
    </location>
</feature>
<dbReference type="SUPFAM" id="SSF53335">
    <property type="entry name" value="S-adenosyl-L-methionine-dependent methyltransferases"/>
    <property type="match status" value="1"/>
</dbReference>
<keyword evidence="4" id="KW-0949">S-adenosyl-L-methionine</keyword>
<dbReference type="InterPro" id="IPR050320">
    <property type="entry name" value="N5-glutamine_MTase"/>
</dbReference>
<protein>
    <recommendedName>
        <fullName evidence="1">peptide chain release factor N(5)-glutamine methyltransferase</fullName>
        <ecNumber evidence="1">2.1.1.297</ecNumber>
    </recommendedName>
</protein>
<dbReference type="CDD" id="cd02440">
    <property type="entry name" value="AdoMet_MTases"/>
    <property type="match status" value="1"/>
</dbReference>
<dbReference type="Pfam" id="PF17827">
    <property type="entry name" value="PrmC_N"/>
    <property type="match status" value="1"/>
</dbReference>
<comment type="catalytic activity">
    <reaction evidence="5">
        <text>L-glutaminyl-[peptide chain release factor] + S-adenosyl-L-methionine = N(5)-methyl-L-glutaminyl-[peptide chain release factor] + S-adenosyl-L-homocysteine + H(+)</text>
        <dbReference type="Rhea" id="RHEA:42896"/>
        <dbReference type="Rhea" id="RHEA-COMP:10271"/>
        <dbReference type="Rhea" id="RHEA-COMP:10272"/>
        <dbReference type="ChEBI" id="CHEBI:15378"/>
        <dbReference type="ChEBI" id="CHEBI:30011"/>
        <dbReference type="ChEBI" id="CHEBI:57856"/>
        <dbReference type="ChEBI" id="CHEBI:59789"/>
        <dbReference type="ChEBI" id="CHEBI:61891"/>
        <dbReference type="EC" id="2.1.1.297"/>
    </reaction>
</comment>
<dbReference type="GO" id="GO:0032259">
    <property type="term" value="P:methylation"/>
    <property type="evidence" value="ECO:0007669"/>
    <property type="project" value="UniProtKB-KW"/>
</dbReference>
<dbReference type="GO" id="GO:0003676">
    <property type="term" value="F:nucleic acid binding"/>
    <property type="evidence" value="ECO:0007669"/>
    <property type="project" value="InterPro"/>
</dbReference>
<organism evidence="8">
    <name type="scientific">hydrothermal vent metagenome</name>
    <dbReference type="NCBI Taxonomy" id="652676"/>
    <lineage>
        <taxon>unclassified sequences</taxon>
        <taxon>metagenomes</taxon>
        <taxon>ecological metagenomes</taxon>
    </lineage>
</organism>
<dbReference type="InterPro" id="IPR002052">
    <property type="entry name" value="DNA_methylase_N6_adenine_CS"/>
</dbReference>
<dbReference type="EMBL" id="FPHL01000037">
    <property type="protein sequence ID" value="SFV64678.1"/>
    <property type="molecule type" value="Genomic_DNA"/>
</dbReference>
<dbReference type="Gene3D" id="1.10.8.10">
    <property type="entry name" value="DNA helicase RuvA subunit, C-terminal domain"/>
    <property type="match status" value="1"/>
</dbReference>
<dbReference type="GO" id="GO:0102559">
    <property type="term" value="F:peptide chain release factor N(5)-glutamine methyltransferase activity"/>
    <property type="evidence" value="ECO:0007669"/>
    <property type="project" value="UniProtKB-EC"/>
</dbReference>
<dbReference type="PANTHER" id="PTHR18895">
    <property type="entry name" value="HEMK METHYLTRANSFERASE"/>
    <property type="match status" value="1"/>
</dbReference>
<evidence type="ECO:0000256" key="1">
    <source>
        <dbReference type="ARBA" id="ARBA00012771"/>
    </source>
</evidence>
<dbReference type="InterPro" id="IPR029063">
    <property type="entry name" value="SAM-dependent_MTases_sf"/>
</dbReference>
<dbReference type="PANTHER" id="PTHR18895:SF74">
    <property type="entry name" value="MTRF1L RELEASE FACTOR GLUTAMINE METHYLTRANSFERASE"/>
    <property type="match status" value="1"/>
</dbReference>
<evidence type="ECO:0000256" key="2">
    <source>
        <dbReference type="ARBA" id="ARBA00022603"/>
    </source>
</evidence>
<gene>
    <name evidence="8" type="ORF">MNB_SV-10-369</name>
</gene>
<name>A0A1W1CFP6_9ZZZZ</name>
<dbReference type="InterPro" id="IPR040758">
    <property type="entry name" value="PrmC_N"/>
</dbReference>
<dbReference type="AlphaFoldDB" id="A0A1W1CFP6"/>
<evidence type="ECO:0000256" key="5">
    <source>
        <dbReference type="ARBA" id="ARBA00048391"/>
    </source>
</evidence>
<evidence type="ECO:0000256" key="3">
    <source>
        <dbReference type="ARBA" id="ARBA00022679"/>
    </source>
</evidence>
<dbReference type="Pfam" id="PF05175">
    <property type="entry name" value="MTS"/>
    <property type="match status" value="1"/>
</dbReference>
<reference evidence="8" key="1">
    <citation type="submission" date="2016-10" db="EMBL/GenBank/DDBJ databases">
        <authorList>
            <person name="de Groot N.N."/>
        </authorList>
    </citation>
    <scope>NUCLEOTIDE SEQUENCE</scope>
</reference>
<dbReference type="NCBIfam" id="TIGR00536">
    <property type="entry name" value="hemK_fam"/>
    <property type="match status" value="1"/>
</dbReference>
<keyword evidence="3 8" id="KW-0808">Transferase</keyword>
<evidence type="ECO:0000313" key="8">
    <source>
        <dbReference type="EMBL" id="SFV64678.1"/>
    </source>
</evidence>
<keyword evidence="2 8" id="KW-0489">Methyltransferase</keyword>
<dbReference type="InterPro" id="IPR019874">
    <property type="entry name" value="RF_methyltr_PrmC"/>
</dbReference>
<feature type="domain" description="Release factor glutamine methyltransferase N-terminal" evidence="7">
    <location>
        <begin position="5"/>
        <end position="72"/>
    </location>
</feature>
<dbReference type="Gene3D" id="3.40.50.150">
    <property type="entry name" value="Vaccinia Virus protein VP39"/>
    <property type="match status" value="1"/>
</dbReference>
<proteinExistence type="predicted"/>
<accession>A0A1W1CFP6</accession>
<evidence type="ECO:0000256" key="4">
    <source>
        <dbReference type="ARBA" id="ARBA00022691"/>
    </source>
</evidence>
<evidence type="ECO:0000259" key="7">
    <source>
        <dbReference type="Pfam" id="PF17827"/>
    </source>
</evidence>
<dbReference type="PROSITE" id="PS00092">
    <property type="entry name" value="N6_MTASE"/>
    <property type="match status" value="1"/>
</dbReference>
<dbReference type="NCBIfam" id="TIGR03534">
    <property type="entry name" value="RF_mod_PrmC"/>
    <property type="match status" value="1"/>
</dbReference>
<dbReference type="InterPro" id="IPR007848">
    <property type="entry name" value="Small_mtfrase_dom"/>
</dbReference>
<sequence>MTVRQILPWAQEQLEISCERPQFEAELLLAYHMKKDRTYLMLHDNDEVKNIEIFKDLVSRRAAHEPYEYIVGEVSFYDTYLYTAPNVLIARPETEILVEQAARIIEREKMTKVIEVGVGSGAIAVMLARKFPGLQIVATDISEDALALARRNIARHGVEDQITLKKTSVIDGVQPDADMVVSNPPYIAADFLLEENVFAYEPHTALFGGDRGDELLRQIILDVKEKEIKWLACEMGYDQKESMASFVKEIGVQSVEFYKDFSGLDRGFIIEFM</sequence>
<dbReference type="EC" id="2.1.1.297" evidence="1"/>